<keyword evidence="2" id="KW-0479">Metal-binding</keyword>
<dbReference type="GO" id="GO:0003735">
    <property type="term" value="F:structural constituent of ribosome"/>
    <property type="evidence" value="ECO:0007669"/>
    <property type="project" value="InterPro"/>
</dbReference>
<comment type="similarity">
    <text evidence="1">Belongs to the eukaryotic ribosomal protein eL24 family.</text>
</comment>
<evidence type="ECO:0000313" key="5">
    <source>
        <dbReference type="EMBL" id="EOD42315.1"/>
    </source>
</evidence>
<protein>
    <recommendedName>
        <fullName evidence="3">50S ribosomal protein L24e</fullName>
    </recommendedName>
</protein>
<dbReference type="Pfam" id="PF01246">
    <property type="entry name" value="Ribosomal_L24e"/>
    <property type="match status" value="1"/>
</dbReference>
<name>R1FT72_NANST</name>
<dbReference type="CDD" id="cd00472">
    <property type="entry name" value="Ribosomal_L24e_L24"/>
    <property type="match status" value="1"/>
</dbReference>
<sequence length="59" mass="6985">MVVKNKCSYCGNEIEPGTGIIYALNNGTVLYFCSRKCIRNWEMKRDNKKLKWTIFYNKT</sequence>
<evidence type="ECO:0000256" key="1">
    <source>
        <dbReference type="ARBA" id="ARBA00005647"/>
    </source>
</evidence>
<keyword evidence="5" id="KW-0687">Ribonucleoprotein</keyword>
<dbReference type="SUPFAM" id="SSF57716">
    <property type="entry name" value="Glucocorticoid receptor-like (DNA-binding domain)"/>
    <property type="match status" value="1"/>
</dbReference>
<dbReference type="GO" id="GO:0008270">
    <property type="term" value="F:zinc ion binding"/>
    <property type="evidence" value="ECO:0007669"/>
    <property type="project" value="UniProtKB-KW"/>
</dbReference>
<dbReference type="EMBL" id="APJZ01000005">
    <property type="protein sequence ID" value="EOD42315.1"/>
    <property type="molecule type" value="Genomic_DNA"/>
</dbReference>
<dbReference type="SMART" id="SM00746">
    <property type="entry name" value="TRASH"/>
    <property type="match status" value="1"/>
</dbReference>
<dbReference type="InterPro" id="IPR000988">
    <property type="entry name" value="Ribosomal_eL24-rel_N"/>
</dbReference>
<keyword evidence="2" id="KW-0863">Zinc-finger</keyword>
<evidence type="ECO:0000256" key="2">
    <source>
        <dbReference type="ARBA" id="ARBA00022771"/>
    </source>
</evidence>
<dbReference type="GO" id="GO:0005840">
    <property type="term" value="C:ribosome"/>
    <property type="evidence" value="ECO:0007669"/>
    <property type="project" value="UniProtKB-KW"/>
</dbReference>
<evidence type="ECO:0000259" key="4">
    <source>
        <dbReference type="SMART" id="SM00746"/>
    </source>
</evidence>
<evidence type="ECO:0000256" key="3">
    <source>
        <dbReference type="ARBA" id="ARBA00035507"/>
    </source>
</evidence>
<organism evidence="5 6">
    <name type="scientific">Nanobsidianus stetteri</name>
    <dbReference type="NCBI Taxonomy" id="1294122"/>
    <lineage>
        <taxon>Archaea</taxon>
        <taxon>Nanobdellota</taxon>
        <taxon>Candidatus Nanoarchaeia</taxon>
        <taxon>Nanoarchaeales</taxon>
        <taxon>Nanopusillaceae</taxon>
        <taxon>Candidatus Nanobsidianus</taxon>
    </lineage>
</organism>
<proteinExistence type="inferred from homology"/>
<dbReference type="InterPro" id="IPR011017">
    <property type="entry name" value="TRASH_dom"/>
</dbReference>
<gene>
    <name evidence="5" type="ORF">Nst1_575</name>
</gene>
<keyword evidence="5" id="KW-0689">Ribosomal protein</keyword>
<keyword evidence="6" id="KW-1185">Reference proteome</keyword>
<feature type="domain" description="TRASH" evidence="4">
    <location>
        <begin position="7"/>
        <end position="45"/>
    </location>
</feature>
<comment type="caution">
    <text evidence="5">The sequence shown here is derived from an EMBL/GenBank/DDBJ whole genome shotgun (WGS) entry which is preliminary data.</text>
</comment>
<dbReference type="InterPro" id="IPR055345">
    <property type="entry name" value="Ribosomal_eL24-rel_arc"/>
</dbReference>
<keyword evidence="2" id="KW-0862">Zinc</keyword>
<dbReference type="InterPro" id="IPR038630">
    <property type="entry name" value="L24e/L24_sf"/>
</dbReference>
<dbReference type="Gene3D" id="2.30.170.20">
    <property type="entry name" value="Ribosomal protein L24e"/>
    <property type="match status" value="1"/>
</dbReference>
<dbReference type="NCBIfam" id="NF034186">
    <property type="entry name" value="PRK14891.1-1"/>
    <property type="match status" value="1"/>
</dbReference>
<dbReference type="Proteomes" id="UP000053279">
    <property type="component" value="Unassembled WGS sequence"/>
</dbReference>
<reference evidence="5 6" key="1">
    <citation type="submission" date="2013-02" db="EMBL/GenBank/DDBJ databases">
        <title>Insights into archaeal evolution and symbiosis from the genomes of a Nanoarchaeon and its crenarchaeal host from Yellowstone National Park.</title>
        <authorList>
            <person name="Podar M."/>
            <person name="Makarova K.S."/>
            <person name="Graham D.E."/>
            <person name="Wolf Y.I."/>
            <person name="Koonin E.V."/>
            <person name="Reysenbach A.-L."/>
        </authorList>
    </citation>
    <scope>NUCLEOTIDE SEQUENCE [LARGE SCALE GENOMIC DNA]</scope>
</reference>
<accession>R1FT72</accession>
<evidence type="ECO:0000313" key="6">
    <source>
        <dbReference type="Proteomes" id="UP000053279"/>
    </source>
</evidence>
<dbReference type="AlphaFoldDB" id="R1FT72"/>